<dbReference type="Pfam" id="PF04408">
    <property type="entry name" value="WHD_HA2"/>
    <property type="match status" value="1"/>
</dbReference>
<dbReference type="Gene3D" id="1.25.40.20">
    <property type="entry name" value="Ankyrin repeat-containing domain"/>
    <property type="match status" value="1"/>
</dbReference>
<keyword evidence="2" id="KW-0067">ATP-binding</keyword>
<evidence type="ECO:0000256" key="2">
    <source>
        <dbReference type="ARBA" id="ARBA00022840"/>
    </source>
</evidence>
<evidence type="ECO:0000256" key="5">
    <source>
        <dbReference type="SAM" id="Phobius"/>
    </source>
</evidence>
<dbReference type="InterPro" id="IPR036867">
    <property type="entry name" value="R3H_dom_sf"/>
</dbReference>
<dbReference type="InterPro" id="IPR001374">
    <property type="entry name" value="R3H_dom"/>
</dbReference>
<dbReference type="SUPFAM" id="SSF48403">
    <property type="entry name" value="Ankyrin repeat"/>
    <property type="match status" value="1"/>
</dbReference>
<keyword evidence="5" id="KW-1133">Transmembrane helix</keyword>
<dbReference type="Pfam" id="PF00270">
    <property type="entry name" value="DEAD"/>
    <property type="match status" value="1"/>
</dbReference>
<evidence type="ECO:0000313" key="10">
    <source>
        <dbReference type="Ensembl" id="ENSGWIP00000025766.1"/>
    </source>
</evidence>
<name>A0A8C5ETV0_GOUWI</name>
<evidence type="ECO:0000256" key="1">
    <source>
        <dbReference type="ARBA" id="ARBA00022741"/>
    </source>
</evidence>
<dbReference type="InterPro" id="IPR007502">
    <property type="entry name" value="Helicase-assoc_dom"/>
</dbReference>
<dbReference type="Gene3D" id="3.10.590.10">
    <property type="entry name" value="ph1033 like domains"/>
    <property type="match status" value="1"/>
</dbReference>
<dbReference type="InterPro" id="IPR014001">
    <property type="entry name" value="Helicase_ATP-bd"/>
</dbReference>
<dbReference type="PROSITE" id="PS51061">
    <property type="entry name" value="R3H"/>
    <property type="match status" value="1"/>
</dbReference>
<dbReference type="InterPro" id="IPR027417">
    <property type="entry name" value="P-loop_NTPase"/>
</dbReference>
<proteinExistence type="predicted"/>
<keyword evidence="1" id="KW-0547">Nucleotide-binding</keyword>
<organism evidence="10 11">
    <name type="scientific">Gouania willdenowi</name>
    <name type="common">Blunt-snouted clingfish</name>
    <name type="synonym">Lepadogaster willdenowi</name>
    <dbReference type="NCBI Taxonomy" id="441366"/>
    <lineage>
        <taxon>Eukaryota</taxon>
        <taxon>Metazoa</taxon>
        <taxon>Chordata</taxon>
        <taxon>Craniata</taxon>
        <taxon>Vertebrata</taxon>
        <taxon>Euteleostomi</taxon>
        <taxon>Actinopterygii</taxon>
        <taxon>Neopterygii</taxon>
        <taxon>Teleostei</taxon>
        <taxon>Neoteleostei</taxon>
        <taxon>Acanthomorphata</taxon>
        <taxon>Ovalentaria</taxon>
        <taxon>Blenniimorphae</taxon>
        <taxon>Blenniiformes</taxon>
        <taxon>Gobiesocoidei</taxon>
        <taxon>Gobiesocidae</taxon>
        <taxon>Gobiesocinae</taxon>
        <taxon>Gouania</taxon>
    </lineage>
</organism>
<evidence type="ECO:0000259" key="6">
    <source>
        <dbReference type="PROSITE" id="PS50882"/>
    </source>
</evidence>
<dbReference type="SMART" id="SM00847">
    <property type="entry name" value="HA2"/>
    <property type="match status" value="1"/>
</dbReference>
<dbReference type="Pfam" id="PF01424">
    <property type="entry name" value="R3H"/>
    <property type="match status" value="1"/>
</dbReference>
<dbReference type="PROSITE" id="PS51192">
    <property type="entry name" value="HELICASE_ATP_BIND_1"/>
    <property type="match status" value="1"/>
</dbReference>
<reference evidence="10" key="3">
    <citation type="submission" date="2025-09" db="UniProtKB">
        <authorList>
            <consortium name="Ensembl"/>
        </authorList>
    </citation>
    <scope>IDENTIFICATION</scope>
</reference>
<dbReference type="SUPFAM" id="SSF52540">
    <property type="entry name" value="P-loop containing nucleoside triphosphate hydrolases"/>
    <property type="match status" value="2"/>
</dbReference>
<dbReference type="CDD" id="cd18791">
    <property type="entry name" value="SF2_C_RHA"/>
    <property type="match status" value="1"/>
</dbReference>
<reference evidence="10" key="1">
    <citation type="submission" date="2020-06" db="EMBL/GenBank/DDBJ databases">
        <authorList>
            <consortium name="Wellcome Sanger Institute Data Sharing"/>
        </authorList>
    </citation>
    <scope>NUCLEOTIDE SEQUENCE [LARGE SCALE GENOMIC DNA]</scope>
</reference>
<reference evidence="10" key="2">
    <citation type="submission" date="2025-08" db="UniProtKB">
        <authorList>
            <consortium name="Ensembl"/>
        </authorList>
    </citation>
    <scope>IDENTIFICATION</scope>
</reference>
<keyword evidence="5" id="KW-0812">Transmembrane</keyword>
<dbReference type="Pfam" id="PF00271">
    <property type="entry name" value="Helicase_C"/>
    <property type="match status" value="1"/>
</dbReference>
<dbReference type="Gene3D" id="1.20.120.1080">
    <property type="match status" value="1"/>
</dbReference>
<dbReference type="GO" id="GO:0003723">
    <property type="term" value="F:RNA binding"/>
    <property type="evidence" value="ECO:0007669"/>
    <property type="project" value="InterPro"/>
</dbReference>
<evidence type="ECO:0000256" key="3">
    <source>
        <dbReference type="PROSITE-ProRule" id="PRU00023"/>
    </source>
</evidence>
<dbReference type="InterPro" id="IPR011545">
    <property type="entry name" value="DEAD/DEAH_box_helicase_dom"/>
</dbReference>
<dbReference type="InterPro" id="IPR048333">
    <property type="entry name" value="HA2_WH"/>
</dbReference>
<dbReference type="CDD" id="cd21134">
    <property type="entry name" value="YTH"/>
    <property type="match status" value="1"/>
</dbReference>
<feature type="domain" description="Helicase ATP-binding" evidence="8">
    <location>
        <begin position="183"/>
        <end position="349"/>
    </location>
</feature>
<dbReference type="Pfam" id="PF07717">
    <property type="entry name" value="OB_NTP_bind"/>
    <property type="match status" value="1"/>
</dbReference>
<dbReference type="InterPro" id="IPR036770">
    <property type="entry name" value="Ankyrin_rpt-contain_sf"/>
</dbReference>
<dbReference type="Gene3D" id="3.40.50.300">
    <property type="entry name" value="P-loop containing nucleotide triphosphate hydrolases"/>
    <property type="match status" value="2"/>
</dbReference>
<dbReference type="GO" id="GO:0005524">
    <property type="term" value="F:ATP binding"/>
    <property type="evidence" value="ECO:0007669"/>
    <property type="project" value="UniProtKB-KW"/>
</dbReference>
<keyword evidence="11" id="KW-1185">Reference proteome</keyword>
<dbReference type="FunFam" id="1.20.120.1080:FF:000008">
    <property type="entry name" value="probable ATP-dependent RNA helicase YTHDC2"/>
    <property type="match status" value="1"/>
</dbReference>
<dbReference type="PROSITE" id="PS51194">
    <property type="entry name" value="HELICASE_CTER"/>
    <property type="match status" value="1"/>
</dbReference>
<dbReference type="Pfam" id="PF12796">
    <property type="entry name" value="Ank_2"/>
    <property type="match status" value="1"/>
</dbReference>
<dbReference type="SUPFAM" id="SSF82708">
    <property type="entry name" value="R3H domain"/>
    <property type="match status" value="1"/>
</dbReference>
<gene>
    <name evidence="10" type="primary">LOC114473101</name>
</gene>
<accession>A0A8C5ETV0</accession>
<evidence type="ECO:0000259" key="9">
    <source>
        <dbReference type="PROSITE" id="PS51194"/>
    </source>
</evidence>
<dbReference type="PROSITE" id="PS50088">
    <property type="entry name" value="ANK_REPEAT"/>
    <property type="match status" value="1"/>
</dbReference>
<dbReference type="GO" id="GO:0004386">
    <property type="term" value="F:helicase activity"/>
    <property type="evidence" value="ECO:0007669"/>
    <property type="project" value="TreeGrafter"/>
</dbReference>
<dbReference type="InterPro" id="IPR001650">
    <property type="entry name" value="Helicase_C-like"/>
</dbReference>
<dbReference type="SMR" id="A0A8C5ETV0"/>
<feature type="repeat" description="ANK" evidence="3">
    <location>
        <begin position="474"/>
        <end position="506"/>
    </location>
</feature>
<protein>
    <submittedName>
        <fullName evidence="10">3'-5' RNA helicase YTHDC2-like</fullName>
    </submittedName>
</protein>
<dbReference type="SMART" id="SM00490">
    <property type="entry name" value="HELICc"/>
    <property type="match status" value="1"/>
</dbReference>
<evidence type="ECO:0000313" key="11">
    <source>
        <dbReference type="Proteomes" id="UP000694680"/>
    </source>
</evidence>
<dbReference type="SMART" id="SM00487">
    <property type="entry name" value="DEXDc"/>
    <property type="match status" value="1"/>
</dbReference>
<dbReference type="PROSITE" id="PS50882">
    <property type="entry name" value="YTH"/>
    <property type="match status" value="1"/>
</dbReference>
<dbReference type="Pfam" id="PF21010">
    <property type="entry name" value="HA2_C"/>
    <property type="match status" value="1"/>
</dbReference>
<dbReference type="PROSITE" id="PS50297">
    <property type="entry name" value="ANK_REP_REGION"/>
    <property type="match status" value="1"/>
</dbReference>
<keyword evidence="3" id="KW-0040">ANK repeat</keyword>
<feature type="transmembrane region" description="Helical" evidence="5">
    <location>
        <begin position="385"/>
        <end position="405"/>
    </location>
</feature>
<dbReference type="Pfam" id="PF04146">
    <property type="entry name" value="YTH"/>
    <property type="match status" value="1"/>
</dbReference>
<evidence type="ECO:0000259" key="8">
    <source>
        <dbReference type="PROSITE" id="PS51192"/>
    </source>
</evidence>
<dbReference type="PANTHER" id="PTHR18934:SF213">
    <property type="entry name" value="3'-5' RNA HELICASE YTHDC2"/>
    <property type="match status" value="1"/>
</dbReference>
<feature type="region of interest" description="Disordered" evidence="4">
    <location>
        <begin position="1123"/>
        <end position="1149"/>
    </location>
</feature>
<dbReference type="Gene3D" id="3.30.1370.50">
    <property type="entry name" value="R3H-like domain"/>
    <property type="match status" value="1"/>
</dbReference>
<keyword evidence="5" id="KW-0472">Membrane</keyword>
<dbReference type="InterPro" id="IPR007275">
    <property type="entry name" value="YTH_domain"/>
</dbReference>
<dbReference type="InterPro" id="IPR011709">
    <property type="entry name" value="DEAD-box_helicase_OB_fold"/>
</dbReference>
<dbReference type="Proteomes" id="UP000694680">
    <property type="component" value="Chromosome 12"/>
</dbReference>
<feature type="domain" description="R3H" evidence="7">
    <location>
        <begin position="12"/>
        <end position="80"/>
    </location>
</feature>
<sequence length="1352" mass="152935">MSSDAQSRPMKEILVDEMVELGVTMALERFSCSDEKEMEFPSCYSGTERAFIHHIARDLGFISKSQGRGSKRFLTIKKRDCSEKEKLLIPLFISHNSLDCVHMLLQRFPVVKSTYSSRNGCQSSRFTVFFSRVSRVERSIDHRVKAGGRLNKVIPMVPQMRTPSELDHFRRSLPVLEHQAEIVQLVRDNKVVLVVGEAGSGKTTQIPQFLLDDCSRRGEPCRIVCTQPRGLCIIAAAERVAAERGEAVGQTIGYHIRRVSRVSIKTLLTFCTTGMFLRTLMNGDASLTTITHVIMDEVHERDGLSDLLLTKMRDILHQFPTLKLVLTSAALDTELFIRYFGSCPLFYIKRRLFEVREFFLEDVLRLMDQRNINKQKEELRRRRKFNLICLLIMLCSYLCCVFLFWRPILWPPVLRDRGKQTEKTEITGSEQLLHTTLDWCISNIFLNRDQEAFHQLYELILTEGVDVDFLHTDTGLTPLMAAASHGFLPEMEQLLKQGANMNIKASNGWTALDFAKHFNQTEAVNLLEASIRLDESSVLQCDSSELRLEDQETLMLYHSFSDDERVDLDLIMNLLHNICSTTSEGAVLIFLPGYEEIVALRDLLLFDDKRFSHSERYEVFTLHSDMQNMEQKEVMEASPAGIRKIILSTHIGESSITIDDVVFVIDSGKIKQKLFDSLNQASVVETVWISKASALQRKGRAGRCRPGICFRLFSRLRFNKLLNFQVPQLLQVPLQELCLQTKLLASSFCSVTEFLSKTPEPPLEQAVSSALHRLKIIGAMDQNEDLTDLGFHLVDLPLVPQLGKMVLSAVVLKCLDPILTIACMLAHRDPFVLPSQSSRRRAALLCRQNFSCSTLSDHMALLRVFQAWQKACSEGGERSFCEKNFLCQATLEMILSMRTQLLGQLRAIGFVRASGGCDIRDVNLNSNNWAVVKAALVAGMYPNLINLEQDASQLHNSTGMKVHFHPTSVLSHYTENQRAAQSSSNLPTDWFVYDELRRRDRTISVRCCSLVTSVTVALFAGGDKVHTVKNLKNDRVADAAAADSSDSETEDLAEMGIDDQVVFQLERETGGLVFVLRQKWQSLLIRRICCPSKPWSQQDEAVIDTLVSVLEAEEHRAGLQQPAGIGRRPMLMSSDGRPPVRSSKSSVGPPNRDRLALMFDILTSKVDEKWRSEVTGWSYQVKVSLCSCFRVQQLFNFLSPGLGFPSTRYFIMKSNNFRNIDISQKKAIWSTTPNNGSKLTKAFLETSTVLLIFSVQGSGHFQGYARMTSDISQEICPDWDQLGLGGVFSVEWIHKESLSFQNSQHLLNPWNNNNMVQISRDGQARAHLTPHTSPGLLNALLYWPHSNNLAIF</sequence>
<dbReference type="InterPro" id="IPR002110">
    <property type="entry name" value="Ankyrin_rpt"/>
</dbReference>
<dbReference type="Ensembl" id="ENSGWIT00000028141.1">
    <property type="protein sequence ID" value="ENSGWIP00000025766.1"/>
    <property type="gene ID" value="ENSGWIG00000013556.1"/>
</dbReference>
<dbReference type="PANTHER" id="PTHR18934">
    <property type="entry name" value="ATP-DEPENDENT RNA HELICASE"/>
    <property type="match status" value="1"/>
</dbReference>
<evidence type="ECO:0000256" key="4">
    <source>
        <dbReference type="SAM" id="MobiDB-lite"/>
    </source>
</evidence>
<feature type="domain" description="YTH" evidence="6">
    <location>
        <begin position="1207"/>
        <end position="1337"/>
    </location>
</feature>
<feature type="domain" description="Helicase C-terminal" evidence="9">
    <location>
        <begin position="573"/>
        <end position="745"/>
    </location>
</feature>
<evidence type="ECO:0000259" key="7">
    <source>
        <dbReference type="PROSITE" id="PS51061"/>
    </source>
</evidence>